<dbReference type="InterPro" id="IPR011059">
    <property type="entry name" value="Metal-dep_hydrolase_composite"/>
</dbReference>
<feature type="domain" description="Adenine deaminase C-terminal" evidence="8">
    <location>
        <begin position="368"/>
        <end position="532"/>
    </location>
</feature>
<sequence>MKLKGNIVDIHNRRIYKGEVTIKNGKIESIIEKDCKENHFILPGFIDAHIHIESSMLVPSEFAKIAVNHGTVATVSDPHEIANVLGVKGVEFMIKNGKQTPFKFNFGAPSCVPATSFESAGAVIDSNDIKTLLENPDIKYLAEMMNYPGVIYDDVEVLKKIEWAKYYNKPVDGHAPGLRGNDLTKYISAGISTDHECFSYDEGLEKLQKGMKVIIREGSAAKNFNALIDLLDTHYENMMFCSDDKHPDDLLLGHINEVCARAVAKGIDVFKVLQAACVNPVKHYNLDVGLLNVGDHADCIVVQDLKDFKTLQTYINGELVSDNGISKIKHVEFENLNNFNTNKKEVSDFRFASQTKKIRVIECVDGELVTNELIEDATIKDGNLVSNTKTDVLKMVVVNRYQNDAPAIAFIKNYGLKEGAIASSVGHDSHNIIAVGVSDEAICKAVNLLIENEGGICAVSDSEEKVVALPVAGIMSDKSADVIGKQYSELDKMAKQLGSKLHAPYMSLSFMALLVIPALKLSDKGLFDGGKFEFTSVEA</sequence>
<name>A0ABX2E652_9FLAO</name>
<proteinExistence type="inferred from homology"/>
<dbReference type="EMBL" id="JABRWQ010000004">
    <property type="protein sequence ID" value="NRD23792.1"/>
    <property type="molecule type" value="Genomic_DNA"/>
</dbReference>
<evidence type="ECO:0000313" key="9">
    <source>
        <dbReference type="EMBL" id="NRD23792.1"/>
    </source>
</evidence>
<dbReference type="Gene3D" id="2.30.40.10">
    <property type="entry name" value="Urease, subunit C, domain 1"/>
    <property type="match status" value="1"/>
</dbReference>
<evidence type="ECO:0000256" key="3">
    <source>
        <dbReference type="ARBA" id="ARBA00022801"/>
    </source>
</evidence>
<dbReference type="SUPFAM" id="SSF51338">
    <property type="entry name" value="Composite domain of metallo-dependent hydrolases"/>
    <property type="match status" value="1"/>
</dbReference>
<evidence type="ECO:0000259" key="7">
    <source>
        <dbReference type="Pfam" id="PF01979"/>
    </source>
</evidence>
<comment type="catalytic activity">
    <reaction evidence="5 6">
        <text>adenine + H2O + H(+) = hypoxanthine + NH4(+)</text>
        <dbReference type="Rhea" id="RHEA:23688"/>
        <dbReference type="ChEBI" id="CHEBI:15377"/>
        <dbReference type="ChEBI" id="CHEBI:15378"/>
        <dbReference type="ChEBI" id="CHEBI:16708"/>
        <dbReference type="ChEBI" id="CHEBI:17368"/>
        <dbReference type="ChEBI" id="CHEBI:28938"/>
        <dbReference type="EC" id="3.5.4.2"/>
    </reaction>
</comment>
<dbReference type="GO" id="GO:0000034">
    <property type="term" value="F:adenine deaminase activity"/>
    <property type="evidence" value="ECO:0007669"/>
    <property type="project" value="UniProtKB-EC"/>
</dbReference>
<evidence type="ECO:0000256" key="6">
    <source>
        <dbReference type="HAMAP-Rule" id="MF_01518"/>
    </source>
</evidence>
<dbReference type="Pfam" id="PF13382">
    <property type="entry name" value="Adenine_deam_C"/>
    <property type="match status" value="1"/>
</dbReference>
<dbReference type="PANTHER" id="PTHR11113">
    <property type="entry name" value="N-ACETYLGLUCOSAMINE-6-PHOSPHATE DEACETYLASE"/>
    <property type="match status" value="1"/>
</dbReference>
<evidence type="ECO:0000256" key="1">
    <source>
        <dbReference type="ARBA" id="ARBA00006773"/>
    </source>
</evidence>
<evidence type="ECO:0000259" key="8">
    <source>
        <dbReference type="Pfam" id="PF13382"/>
    </source>
</evidence>
<organism evidence="9 10">
    <name type="scientific">Winogradskyella litoriviva</name>
    <dbReference type="NCBI Taxonomy" id="1220182"/>
    <lineage>
        <taxon>Bacteria</taxon>
        <taxon>Pseudomonadati</taxon>
        <taxon>Bacteroidota</taxon>
        <taxon>Flavobacteriia</taxon>
        <taxon>Flavobacteriales</taxon>
        <taxon>Flavobacteriaceae</taxon>
        <taxon>Winogradskyella</taxon>
    </lineage>
</organism>
<dbReference type="HAMAP" id="MF_01518">
    <property type="entry name" value="Adenine_deamin"/>
    <property type="match status" value="1"/>
</dbReference>
<dbReference type="RefSeq" id="WP_173301420.1">
    <property type="nucleotide sequence ID" value="NZ_JABRWQ010000004.1"/>
</dbReference>
<accession>A0ABX2E652</accession>
<dbReference type="Gene3D" id="3.20.20.140">
    <property type="entry name" value="Metal-dependent hydrolases"/>
    <property type="match status" value="1"/>
</dbReference>
<dbReference type="InterPro" id="IPR032466">
    <property type="entry name" value="Metal_Hydrolase"/>
</dbReference>
<keyword evidence="4 6" id="KW-0464">Manganese</keyword>
<dbReference type="NCBIfam" id="TIGR01178">
    <property type="entry name" value="ade"/>
    <property type="match status" value="1"/>
</dbReference>
<comment type="cofactor">
    <cofactor evidence="6">
        <name>Mn(2+)</name>
        <dbReference type="ChEBI" id="CHEBI:29035"/>
    </cofactor>
</comment>
<dbReference type="InterPro" id="IPR006680">
    <property type="entry name" value="Amidohydro-rel"/>
</dbReference>
<dbReference type="InterPro" id="IPR006679">
    <property type="entry name" value="Adenine_deam"/>
</dbReference>
<evidence type="ECO:0000313" key="10">
    <source>
        <dbReference type="Proteomes" id="UP000805085"/>
    </source>
</evidence>
<dbReference type="Proteomes" id="UP000805085">
    <property type="component" value="Unassembled WGS sequence"/>
</dbReference>
<dbReference type="EC" id="3.5.4.2" evidence="2 6"/>
<feature type="domain" description="Amidohydrolase-related" evidence="7">
    <location>
        <begin position="40"/>
        <end position="320"/>
    </location>
</feature>
<gene>
    <name evidence="6 9" type="primary">ade</name>
    <name evidence="9" type="ORF">HNV10_11095</name>
</gene>
<keyword evidence="10" id="KW-1185">Reference proteome</keyword>
<dbReference type="PANTHER" id="PTHR11113:SF2">
    <property type="entry name" value="ADENINE DEAMINASE"/>
    <property type="match status" value="1"/>
</dbReference>
<dbReference type="Pfam" id="PF01979">
    <property type="entry name" value="Amidohydro_1"/>
    <property type="match status" value="1"/>
</dbReference>
<evidence type="ECO:0000256" key="5">
    <source>
        <dbReference type="ARBA" id="ARBA00047720"/>
    </source>
</evidence>
<evidence type="ECO:0000256" key="4">
    <source>
        <dbReference type="ARBA" id="ARBA00023211"/>
    </source>
</evidence>
<dbReference type="SUPFAM" id="SSF51556">
    <property type="entry name" value="Metallo-dependent hydrolases"/>
    <property type="match status" value="1"/>
</dbReference>
<dbReference type="InterPro" id="IPR026912">
    <property type="entry name" value="Adenine_deam_C"/>
</dbReference>
<evidence type="ECO:0000256" key="2">
    <source>
        <dbReference type="ARBA" id="ARBA00012782"/>
    </source>
</evidence>
<comment type="caution">
    <text evidence="9">The sequence shown here is derived from an EMBL/GenBank/DDBJ whole genome shotgun (WGS) entry which is preliminary data.</text>
</comment>
<comment type="similarity">
    <text evidence="1 6">Belongs to the metallo-dependent hydrolases superfamily. Adenine deaminase family.</text>
</comment>
<keyword evidence="3 6" id="KW-0378">Hydrolase</keyword>
<dbReference type="CDD" id="cd01295">
    <property type="entry name" value="AdeC"/>
    <property type="match status" value="1"/>
</dbReference>
<protein>
    <recommendedName>
        <fullName evidence="2 6">Adenine deaminase</fullName>
        <shortName evidence="6">Adenase</shortName>
        <shortName evidence="6">Adenine aminase</shortName>
        <ecNumber evidence="2 6">3.5.4.2</ecNumber>
    </recommendedName>
</protein>
<reference evidence="9 10" key="1">
    <citation type="journal article" date="2015" name="Int. J. Syst. Evol. Microbiol.">
        <title>Winogradskyella litoriviva sp. nov., isolated from coastal seawater.</title>
        <authorList>
            <person name="Nedashkovskaya O.I."/>
            <person name="Kukhlevskiy A.D."/>
            <person name="Zhukova N.V."/>
            <person name="Kim S.J."/>
            <person name="Rhee S.K."/>
            <person name="Mikhailov V.V."/>
        </authorList>
    </citation>
    <scope>NUCLEOTIDE SEQUENCE [LARGE SCALE GENOMIC DNA]</scope>
    <source>
        <strain evidence="9 10">KMM6491</strain>
    </source>
</reference>